<dbReference type="OrthoDB" id="9782620at2"/>
<evidence type="ECO:0000256" key="7">
    <source>
        <dbReference type="ARBA" id="ARBA00023239"/>
    </source>
</evidence>
<dbReference type="Pfam" id="PF02586">
    <property type="entry name" value="SRAP"/>
    <property type="match status" value="1"/>
</dbReference>
<dbReference type="GO" id="GO:0006508">
    <property type="term" value="P:proteolysis"/>
    <property type="evidence" value="ECO:0007669"/>
    <property type="project" value="UniProtKB-KW"/>
</dbReference>
<evidence type="ECO:0000313" key="11">
    <source>
        <dbReference type="Proteomes" id="UP000249248"/>
    </source>
</evidence>
<keyword evidence="7" id="KW-0456">Lyase</keyword>
<dbReference type="EC" id="3.4.-.-" evidence="8"/>
<evidence type="ECO:0000256" key="9">
    <source>
        <dbReference type="SAM" id="MobiDB-lite"/>
    </source>
</evidence>
<keyword evidence="6" id="KW-0238">DNA-binding</keyword>
<dbReference type="PANTHER" id="PTHR13604:SF0">
    <property type="entry name" value="ABASIC SITE PROCESSING PROTEIN HMCES"/>
    <property type="match status" value="1"/>
</dbReference>
<dbReference type="EMBL" id="QKSB01000001">
    <property type="protein sequence ID" value="PZE18557.1"/>
    <property type="molecule type" value="Genomic_DNA"/>
</dbReference>
<dbReference type="Proteomes" id="UP000249248">
    <property type="component" value="Unassembled WGS sequence"/>
</dbReference>
<dbReference type="InterPro" id="IPR036590">
    <property type="entry name" value="SRAP-like"/>
</dbReference>
<dbReference type="GO" id="GO:0003697">
    <property type="term" value="F:single-stranded DNA binding"/>
    <property type="evidence" value="ECO:0007669"/>
    <property type="project" value="InterPro"/>
</dbReference>
<dbReference type="SUPFAM" id="SSF143081">
    <property type="entry name" value="BB1717-like"/>
    <property type="match status" value="1"/>
</dbReference>
<dbReference type="GO" id="GO:0008233">
    <property type="term" value="F:peptidase activity"/>
    <property type="evidence" value="ECO:0007669"/>
    <property type="project" value="UniProtKB-KW"/>
</dbReference>
<keyword evidence="11" id="KW-1185">Reference proteome</keyword>
<dbReference type="GO" id="GO:0016829">
    <property type="term" value="F:lyase activity"/>
    <property type="evidence" value="ECO:0007669"/>
    <property type="project" value="UniProtKB-KW"/>
</dbReference>
<evidence type="ECO:0000256" key="4">
    <source>
        <dbReference type="ARBA" id="ARBA00022801"/>
    </source>
</evidence>
<dbReference type="AlphaFoldDB" id="A0A2W1N2M4"/>
<keyword evidence="2 8" id="KW-0645">Protease</keyword>
<protein>
    <recommendedName>
        <fullName evidence="8">Abasic site processing protein</fullName>
        <ecNumber evidence="8">3.4.-.-</ecNumber>
    </recommendedName>
</protein>
<evidence type="ECO:0000256" key="3">
    <source>
        <dbReference type="ARBA" id="ARBA00022763"/>
    </source>
</evidence>
<dbReference type="GO" id="GO:0106300">
    <property type="term" value="P:protein-DNA covalent cross-linking repair"/>
    <property type="evidence" value="ECO:0007669"/>
    <property type="project" value="InterPro"/>
</dbReference>
<feature type="region of interest" description="Disordered" evidence="9">
    <location>
        <begin position="256"/>
        <end position="275"/>
    </location>
</feature>
<evidence type="ECO:0000256" key="5">
    <source>
        <dbReference type="ARBA" id="ARBA00023124"/>
    </source>
</evidence>
<evidence type="ECO:0000256" key="1">
    <source>
        <dbReference type="ARBA" id="ARBA00008136"/>
    </source>
</evidence>
<proteinExistence type="inferred from homology"/>
<keyword evidence="3" id="KW-0227">DNA damage</keyword>
<name>A0A2W1N2M4_9FLAO</name>
<dbReference type="InterPro" id="IPR003738">
    <property type="entry name" value="SRAP"/>
</dbReference>
<evidence type="ECO:0000313" key="10">
    <source>
        <dbReference type="EMBL" id="PZE18557.1"/>
    </source>
</evidence>
<keyword evidence="4 8" id="KW-0378">Hydrolase</keyword>
<dbReference type="Gene3D" id="3.90.1680.10">
    <property type="entry name" value="SOS response associated peptidase-like"/>
    <property type="match status" value="1"/>
</dbReference>
<comment type="similarity">
    <text evidence="1 8">Belongs to the SOS response-associated peptidase family.</text>
</comment>
<sequence length="275" mass="30830">MCGRYVLVSEVETVENTFNVQLMPGLSPVHNPNISAGEKGMVITDANPKNIQNFTFGFTPHWAKKQAYILNARSEGDHNSEDARNFRGSKGIIYKPMFRQSIRKKRCLVLANGFLEGPKIEKLSQPYLVYPEGEELIAFAGIWDEWVDSTNETHVHSFAILTRAADDVSAAIHHHRAPIVMNPSEYENWLNPDLDLADVLKSLDVLPDFRLNAYPVSPKIKRPKSKGLGLLQPIGEPIFKSDGFVVSQKLTLEGMGESPAKTRRKKGDENQLSLF</sequence>
<evidence type="ECO:0000256" key="2">
    <source>
        <dbReference type="ARBA" id="ARBA00022670"/>
    </source>
</evidence>
<evidence type="ECO:0000256" key="8">
    <source>
        <dbReference type="RuleBase" id="RU364100"/>
    </source>
</evidence>
<reference evidence="10 11" key="1">
    <citation type="submission" date="2018-06" db="EMBL/GenBank/DDBJ databases">
        <title>The draft genome sequence of Crocinitomix sp. SM1701.</title>
        <authorList>
            <person name="Zhang X."/>
        </authorList>
    </citation>
    <scope>NUCLEOTIDE SEQUENCE [LARGE SCALE GENOMIC DNA]</scope>
    <source>
        <strain evidence="10 11">SM1701</strain>
    </source>
</reference>
<dbReference type="RefSeq" id="WP_111061458.1">
    <property type="nucleotide sequence ID" value="NZ_JBHUCU010000007.1"/>
</dbReference>
<gene>
    <name evidence="10" type="ORF">DNU06_01620</name>
</gene>
<comment type="caution">
    <text evidence="10">The sequence shown here is derived from an EMBL/GenBank/DDBJ whole genome shotgun (WGS) entry which is preliminary data.</text>
</comment>
<dbReference type="PANTHER" id="PTHR13604">
    <property type="entry name" value="DC12-RELATED"/>
    <property type="match status" value="1"/>
</dbReference>
<organism evidence="10 11">
    <name type="scientific">Putridiphycobacter roseus</name>
    <dbReference type="NCBI Taxonomy" id="2219161"/>
    <lineage>
        <taxon>Bacteria</taxon>
        <taxon>Pseudomonadati</taxon>
        <taxon>Bacteroidota</taxon>
        <taxon>Flavobacteriia</taxon>
        <taxon>Flavobacteriales</taxon>
        <taxon>Crocinitomicaceae</taxon>
        <taxon>Putridiphycobacter</taxon>
    </lineage>
</organism>
<accession>A0A2W1N2M4</accession>
<evidence type="ECO:0000256" key="6">
    <source>
        <dbReference type="ARBA" id="ARBA00023125"/>
    </source>
</evidence>
<keyword evidence="5" id="KW-0190">Covalent protein-DNA linkage</keyword>